<dbReference type="EMBL" id="JACRUN010000008">
    <property type="protein sequence ID" value="MBC5835796.1"/>
    <property type="molecule type" value="Genomic_DNA"/>
</dbReference>
<organism evidence="1 2">
    <name type="scientific">Flavobacterium bernardetii</name>
    <dbReference type="NCBI Taxonomy" id="2813823"/>
    <lineage>
        <taxon>Bacteria</taxon>
        <taxon>Pseudomonadati</taxon>
        <taxon>Bacteroidota</taxon>
        <taxon>Flavobacteriia</taxon>
        <taxon>Flavobacteriales</taxon>
        <taxon>Flavobacteriaceae</taxon>
        <taxon>Flavobacterium</taxon>
    </lineage>
</organism>
<dbReference type="Proteomes" id="UP000605990">
    <property type="component" value="Unassembled WGS sequence"/>
</dbReference>
<protein>
    <recommendedName>
        <fullName evidence="3">DUF3006 domain-containing protein</fullName>
    </recommendedName>
</protein>
<proteinExistence type="predicted"/>
<dbReference type="RefSeq" id="WP_166125543.1">
    <property type="nucleotide sequence ID" value="NZ_JAANOQ010000002.1"/>
</dbReference>
<comment type="caution">
    <text evidence="1">The sequence shown here is derived from an EMBL/GenBank/DDBJ whole genome shotgun (WGS) entry which is preliminary data.</text>
</comment>
<gene>
    <name evidence="1" type="ORF">H8R27_12945</name>
</gene>
<evidence type="ECO:0000313" key="2">
    <source>
        <dbReference type="Proteomes" id="UP000605990"/>
    </source>
</evidence>
<sequence length="86" mass="9861">MNTIKINEFVNFTKIIDIECDGNPKVLTLISPKLELTNAPANTIQMSIEQDGQDAYIDLDLSESILLRDKISEWIKDKEDHNNRTK</sequence>
<evidence type="ECO:0000313" key="1">
    <source>
        <dbReference type="EMBL" id="MBC5835796.1"/>
    </source>
</evidence>
<reference evidence="1 2" key="1">
    <citation type="submission" date="2020-08" db="EMBL/GenBank/DDBJ databases">
        <title>Description of novel Flavobacterium F-408 isolate.</title>
        <authorList>
            <person name="Saticioglu I.B."/>
            <person name="Duman M."/>
            <person name="Altun S."/>
        </authorList>
    </citation>
    <scope>NUCLEOTIDE SEQUENCE [LARGE SCALE GENOMIC DNA]</scope>
    <source>
        <strain evidence="1 2">F-408</strain>
    </source>
</reference>
<accession>A0ABR7J179</accession>
<keyword evidence="2" id="KW-1185">Reference proteome</keyword>
<name>A0ABR7J179_9FLAO</name>
<evidence type="ECO:0008006" key="3">
    <source>
        <dbReference type="Google" id="ProtNLM"/>
    </source>
</evidence>